<dbReference type="EC" id="5.2.1.8" evidence="5"/>
<dbReference type="Pfam" id="PF00160">
    <property type="entry name" value="Pro_isomerase"/>
    <property type="match status" value="1"/>
</dbReference>
<dbReference type="Proteomes" id="UP000229612">
    <property type="component" value="Unassembled WGS sequence"/>
</dbReference>
<dbReference type="InterPro" id="IPR024936">
    <property type="entry name" value="Cyclophilin-type_PPIase"/>
</dbReference>
<dbReference type="Gene3D" id="2.40.100.10">
    <property type="entry name" value="Cyclophilin-like"/>
    <property type="match status" value="1"/>
</dbReference>
<dbReference type="InterPro" id="IPR002130">
    <property type="entry name" value="Cyclophilin-type_PPIase_dom"/>
</dbReference>
<keyword evidence="3 5" id="KW-0697">Rotamase</keyword>
<dbReference type="AlphaFoldDB" id="A0A2H0UK61"/>
<reference evidence="8" key="1">
    <citation type="submission" date="2017-09" db="EMBL/GenBank/DDBJ databases">
        <title>Depth-based differentiation of microbial function through sediment-hosted aquifers and enrichment of novel symbionts in the deep terrestrial subsurface.</title>
        <authorList>
            <person name="Probst A.J."/>
            <person name="Ladd B."/>
            <person name="Jarett J.K."/>
            <person name="Geller-Mcgrath D.E."/>
            <person name="Sieber C.M.K."/>
            <person name="Emerson J.B."/>
            <person name="Anantharaman K."/>
            <person name="Thomas B.C."/>
            <person name="Malmstrom R."/>
            <person name="Stieglmeier M."/>
            <person name="Klingl A."/>
            <person name="Woyke T."/>
            <person name="Ryan C.M."/>
            <person name="Banfield J.F."/>
        </authorList>
    </citation>
    <scope>NUCLEOTIDE SEQUENCE [LARGE SCALE GENOMIC DNA]</scope>
</reference>
<dbReference type="InterPro" id="IPR029000">
    <property type="entry name" value="Cyclophilin-like_dom_sf"/>
</dbReference>
<dbReference type="PRINTS" id="PR00153">
    <property type="entry name" value="CSAPPISMRASE"/>
</dbReference>
<evidence type="ECO:0000256" key="4">
    <source>
        <dbReference type="ARBA" id="ARBA00023235"/>
    </source>
</evidence>
<gene>
    <name evidence="7" type="ORF">COU14_00910</name>
</gene>
<protein>
    <recommendedName>
        <fullName evidence="5">Peptidyl-prolyl cis-trans isomerase</fullName>
        <shortName evidence="5">PPIase</shortName>
        <ecNumber evidence="5">5.2.1.8</ecNumber>
    </recommendedName>
</protein>
<dbReference type="CDD" id="cd00317">
    <property type="entry name" value="cyclophilin"/>
    <property type="match status" value="1"/>
</dbReference>
<name>A0A2H0UK61_9BACT</name>
<evidence type="ECO:0000313" key="8">
    <source>
        <dbReference type="Proteomes" id="UP000229612"/>
    </source>
</evidence>
<evidence type="ECO:0000256" key="1">
    <source>
        <dbReference type="ARBA" id="ARBA00002388"/>
    </source>
</evidence>
<accession>A0A2H0UK61</accession>
<feature type="domain" description="PPIase cyclophilin-type" evidence="6">
    <location>
        <begin position="9"/>
        <end position="168"/>
    </location>
</feature>
<dbReference type="PANTHER" id="PTHR45625">
    <property type="entry name" value="PEPTIDYL-PROLYL CIS-TRANS ISOMERASE-RELATED"/>
    <property type="match status" value="1"/>
</dbReference>
<organism evidence="7 8">
    <name type="scientific">Candidatus Kaiserbacteria bacterium CG10_big_fil_rev_8_21_14_0_10_44_10</name>
    <dbReference type="NCBI Taxonomy" id="1974606"/>
    <lineage>
        <taxon>Bacteria</taxon>
        <taxon>Candidatus Kaiseribacteriota</taxon>
    </lineage>
</organism>
<comment type="caution">
    <text evidence="7">The sequence shown here is derived from an EMBL/GenBank/DDBJ whole genome shotgun (WGS) entry which is preliminary data.</text>
</comment>
<dbReference type="PIRSF" id="PIRSF001467">
    <property type="entry name" value="Peptidylpro_ismrse"/>
    <property type="match status" value="1"/>
</dbReference>
<dbReference type="SUPFAM" id="SSF50891">
    <property type="entry name" value="Cyclophilin-like"/>
    <property type="match status" value="1"/>
</dbReference>
<dbReference type="EMBL" id="PFBG01000012">
    <property type="protein sequence ID" value="PIR86076.1"/>
    <property type="molecule type" value="Genomic_DNA"/>
</dbReference>
<dbReference type="InterPro" id="IPR044666">
    <property type="entry name" value="Cyclophilin_A-like"/>
</dbReference>
<evidence type="ECO:0000256" key="5">
    <source>
        <dbReference type="RuleBase" id="RU363019"/>
    </source>
</evidence>
<comment type="function">
    <text evidence="1 5">PPIases accelerate the folding of proteins. It catalyzes the cis-trans isomerization of proline imidic peptide bonds in oligopeptides.</text>
</comment>
<dbReference type="GO" id="GO:0006457">
    <property type="term" value="P:protein folding"/>
    <property type="evidence" value="ECO:0007669"/>
    <property type="project" value="InterPro"/>
</dbReference>
<comment type="similarity">
    <text evidence="2 5">Belongs to the cyclophilin-type PPIase family.</text>
</comment>
<dbReference type="PANTHER" id="PTHR45625:SF4">
    <property type="entry name" value="PEPTIDYLPROLYL ISOMERASE DOMAIN AND WD REPEAT-CONTAINING PROTEIN 1"/>
    <property type="match status" value="1"/>
</dbReference>
<dbReference type="PROSITE" id="PS50072">
    <property type="entry name" value="CSA_PPIASE_2"/>
    <property type="match status" value="1"/>
</dbReference>
<proteinExistence type="inferred from homology"/>
<evidence type="ECO:0000313" key="7">
    <source>
        <dbReference type="EMBL" id="PIR86076.1"/>
    </source>
</evidence>
<dbReference type="GO" id="GO:0003755">
    <property type="term" value="F:peptidyl-prolyl cis-trans isomerase activity"/>
    <property type="evidence" value="ECO:0007669"/>
    <property type="project" value="UniProtKB-UniRule"/>
</dbReference>
<evidence type="ECO:0000256" key="3">
    <source>
        <dbReference type="ARBA" id="ARBA00023110"/>
    </source>
</evidence>
<evidence type="ECO:0000256" key="2">
    <source>
        <dbReference type="ARBA" id="ARBA00007365"/>
    </source>
</evidence>
<evidence type="ECO:0000259" key="6">
    <source>
        <dbReference type="PROSITE" id="PS50072"/>
    </source>
</evidence>
<sequence>MNRTAIITTNMGVIELELFEDQMPITTGNFIKLAESGFYDQTKFHRVIEGFMIQGGDPNTKGTDESIYGTGGPEENVADEFVEGELLTNTRGTIAMANTGQPNSGGSQWFINLVDNTGLDFNKPPLSSKHPVFGRVSEGMDIVDAIGQVETKARDIPATPIIIESIEIVSK</sequence>
<comment type="catalytic activity">
    <reaction evidence="5">
        <text>[protein]-peptidylproline (omega=180) = [protein]-peptidylproline (omega=0)</text>
        <dbReference type="Rhea" id="RHEA:16237"/>
        <dbReference type="Rhea" id="RHEA-COMP:10747"/>
        <dbReference type="Rhea" id="RHEA-COMP:10748"/>
        <dbReference type="ChEBI" id="CHEBI:83833"/>
        <dbReference type="ChEBI" id="CHEBI:83834"/>
        <dbReference type="EC" id="5.2.1.8"/>
    </reaction>
</comment>
<dbReference type="InterPro" id="IPR020892">
    <property type="entry name" value="Cyclophilin-type_PPIase_CS"/>
</dbReference>
<dbReference type="PROSITE" id="PS00170">
    <property type="entry name" value="CSA_PPIASE_1"/>
    <property type="match status" value="1"/>
</dbReference>
<keyword evidence="4 5" id="KW-0413">Isomerase</keyword>